<dbReference type="SUPFAM" id="SSF74788">
    <property type="entry name" value="Cullin repeat-like"/>
    <property type="match status" value="1"/>
</dbReference>
<dbReference type="GO" id="GO:0005546">
    <property type="term" value="F:phosphatidylinositol-4,5-bisphosphate binding"/>
    <property type="evidence" value="ECO:0007669"/>
    <property type="project" value="InterPro"/>
</dbReference>
<keyword evidence="2" id="KW-0813">Transport</keyword>
<feature type="domain" description="Exocyst complex subunit Exo70 C-terminal" evidence="3">
    <location>
        <begin position="236"/>
        <end position="607"/>
    </location>
</feature>
<dbReference type="Pfam" id="PF03081">
    <property type="entry name" value="Exo70_C"/>
    <property type="match status" value="1"/>
</dbReference>
<name>A0A9W6T4G0_CANBO</name>
<reference evidence="4" key="1">
    <citation type="submission" date="2023-04" db="EMBL/GenBank/DDBJ databases">
        <title>Candida boidinii NBRC 10035.</title>
        <authorList>
            <person name="Ichikawa N."/>
            <person name="Sato H."/>
            <person name="Tonouchi N."/>
        </authorList>
    </citation>
    <scope>NUCLEOTIDE SEQUENCE</scope>
    <source>
        <strain evidence="4">NBRC 10035</strain>
    </source>
</reference>
<dbReference type="GO" id="GO:0006887">
    <property type="term" value="P:exocytosis"/>
    <property type="evidence" value="ECO:0007669"/>
    <property type="project" value="InterPro"/>
</dbReference>
<keyword evidence="5" id="KW-1185">Reference proteome</keyword>
<dbReference type="AlphaFoldDB" id="A0A9W6T4G0"/>
<sequence length="613" mass="70260">MALDKVVIDVDEADLSVLDENLKATSELTSQISAALNQAANRNILGVKSVQPLLGRIRQLKVSQKNINSTLGVISNIKHYAKRANDLETHLNEQQDLDGVQAIDAYCNHLSNSDKLLEEIKSANISEYEGILKGLTESIKNSEINLKLGFERKLREQSRPFDPTELLKRQENFPVIGAASTAELIKIASFFESRQKSLNDSVIRHRSKYISESLGRISVTPPPPRKDQNYIYERGTNNINLYTAALTNFIVSEYAVIQNLYPSAHIDFKRAILYEIFKPILGSFVNITSELRYYIEKHKFSEGPLLFEIRKNMYDVVSHIREYIIENVPKEITDIFEAIDSQSQSVYSDFFKYIEARYSEIVFNEHHSSADISLNNVFMAVVSRLIKFSNFRDLQLPVIERMDANSWLPPNRPSGFIEVRVESTDPEYILSGFYGDVLEINYYSLRQKYVHRLSEEDLGVMLLINLDGLDNLLSNKQITSVLGQSGFQRVEKIKKKALEICTQNWQGLTTTLMRAATIDNARHSAMSVKEIIKLIDEFNRNFEEQCRNFNSNYNRLAPHFKKNLVKDISNMIAPAYSVFHANLTNPENSKPQVTKHLKYNSSEFRRKVENLAF</sequence>
<proteinExistence type="inferred from homology"/>
<dbReference type="Proteomes" id="UP001165120">
    <property type="component" value="Unassembled WGS sequence"/>
</dbReference>
<evidence type="ECO:0000313" key="4">
    <source>
        <dbReference type="EMBL" id="GME72212.1"/>
    </source>
</evidence>
<dbReference type="Gene3D" id="1.20.58.1150">
    <property type="match status" value="1"/>
</dbReference>
<accession>A0A9W6T4G0</accession>
<comment type="caution">
    <text evidence="4">The sequence shown here is derived from an EMBL/GenBank/DDBJ whole genome shotgun (WGS) entry which is preliminary data.</text>
</comment>
<dbReference type="GO" id="GO:0000145">
    <property type="term" value="C:exocyst"/>
    <property type="evidence" value="ECO:0007669"/>
    <property type="project" value="InterPro"/>
</dbReference>
<organism evidence="4 5">
    <name type="scientific">Candida boidinii</name>
    <name type="common">Yeast</name>
    <dbReference type="NCBI Taxonomy" id="5477"/>
    <lineage>
        <taxon>Eukaryota</taxon>
        <taxon>Fungi</taxon>
        <taxon>Dikarya</taxon>
        <taxon>Ascomycota</taxon>
        <taxon>Saccharomycotina</taxon>
        <taxon>Pichiomycetes</taxon>
        <taxon>Pichiales</taxon>
        <taxon>Pichiaceae</taxon>
        <taxon>Ogataea</taxon>
        <taxon>Ogataea/Candida clade</taxon>
    </lineage>
</organism>
<gene>
    <name evidence="4" type="ORF">Cboi02_000351700</name>
</gene>
<evidence type="ECO:0000259" key="3">
    <source>
        <dbReference type="Pfam" id="PF03081"/>
    </source>
</evidence>
<dbReference type="InterPro" id="IPR046364">
    <property type="entry name" value="Exo70_C"/>
</dbReference>
<comment type="similarity">
    <text evidence="1">Belongs to the EXO70 family.</text>
</comment>
<evidence type="ECO:0000256" key="1">
    <source>
        <dbReference type="ARBA" id="ARBA00006756"/>
    </source>
</evidence>
<protein>
    <submittedName>
        <fullName evidence="4">Unnamed protein product</fullName>
    </submittedName>
</protein>
<dbReference type="InterPro" id="IPR016159">
    <property type="entry name" value="Cullin_repeat-like_dom_sf"/>
</dbReference>
<evidence type="ECO:0000256" key="2">
    <source>
        <dbReference type="ARBA" id="ARBA00022448"/>
    </source>
</evidence>
<dbReference type="Gene3D" id="1.20.1310.30">
    <property type="match status" value="1"/>
</dbReference>
<dbReference type="EMBL" id="BSXN01001227">
    <property type="protein sequence ID" value="GME72212.1"/>
    <property type="molecule type" value="Genomic_DNA"/>
</dbReference>
<evidence type="ECO:0000313" key="5">
    <source>
        <dbReference type="Proteomes" id="UP001165120"/>
    </source>
</evidence>
<dbReference type="Gene3D" id="1.10.357.60">
    <property type="match status" value="1"/>
</dbReference>
<dbReference type="Gene3D" id="1.20.1280.170">
    <property type="entry name" value="Exocyst complex component Exo70"/>
    <property type="match status" value="1"/>
</dbReference>